<dbReference type="PANTHER" id="PTHR13620">
    <property type="entry name" value="3-5 EXONUCLEASE"/>
    <property type="match status" value="1"/>
</dbReference>
<dbReference type="EMBL" id="OZ020105">
    <property type="protein sequence ID" value="CAK9256844.1"/>
    <property type="molecule type" value="Genomic_DNA"/>
</dbReference>
<dbReference type="Proteomes" id="UP001497444">
    <property type="component" value="Chromosome 10"/>
</dbReference>
<gene>
    <name evidence="5" type="ORF">CSSPJE1EN1_LOCUS2322</name>
</gene>
<evidence type="ECO:0000313" key="5">
    <source>
        <dbReference type="EMBL" id="CAK9256844.1"/>
    </source>
</evidence>
<dbReference type="Gene3D" id="3.30.420.10">
    <property type="entry name" value="Ribonuclease H-like superfamily/Ribonuclease H"/>
    <property type="match status" value="1"/>
</dbReference>
<dbReference type="PANTHER" id="PTHR13620:SF104">
    <property type="entry name" value="EXONUCLEASE 3'-5' DOMAIN-CONTAINING PROTEIN 2"/>
    <property type="match status" value="1"/>
</dbReference>
<evidence type="ECO:0000256" key="1">
    <source>
        <dbReference type="ARBA" id="ARBA00022722"/>
    </source>
</evidence>
<organism evidence="5 6">
    <name type="scientific">Sphagnum jensenii</name>
    <dbReference type="NCBI Taxonomy" id="128206"/>
    <lineage>
        <taxon>Eukaryota</taxon>
        <taxon>Viridiplantae</taxon>
        <taxon>Streptophyta</taxon>
        <taxon>Embryophyta</taxon>
        <taxon>Bryophyta</taxon>
        <taxon>Sphagnophytina</taxon>
        <taxon>Sphagnopsida</taxon>
        <taxon>Sphagnales</taxon>
        <taxon>Sphagnaceae</taxon>
        <taxon>Sphagnum</taxon>
    </lineage>
</organism>
<dbReference type="CDD" id="cd06141">
    <property type="entry name" value="WRN_exo"/>
    <property type="match status" value="1"/>
</dbReference>
<dbReference type="InterPro" id="IPR002562">
    <property type="entry name" value="3'-5'_exonuclease_dom"/>
</dbReference>
<feature type="region of interest" description="Disordered" evidence="3">
    <location>
        <begin position="453"/>
        <end position="478"/>
    </location>
</feature>
<evidence type="ECO:0000256" key="2">
    <source>
        <dbReference type="ARBA" id="ARBA00022801"/>
    </source>
</evidence>
<sequence>MRSCITSLSSMTPRLPCCCSSASSPTTSLMSRALHSLPEGSAAADHSSCVPTPVFAEFLELKALVFTGAELKQQQVPESSVQGGRGGGEVEEVKGSSYGACEEFDLGRVEEGDGGGGEGGREDGSGDVSEEVEGGKVWRKRWRGEGEASTRRPQRSERRKERAKAYEERWKRRWDASSRERRWGGWQQTTSSQQLGGWVYPEPSAVLETMGSGARSESKEGDLGGWEEQRSEATELGGWLYPESQFYNSFWQRGGDSKIEIEVLGKKVLVTIAASAAAVENWLHAHGGESKYGLDIEWRPTFQRGDYHAAALLQLSLEKVCLLIQLRFIEVLPASLQRLLADPNIMLGGVSIKADTNKLKKDHGLVCAGEVELTTLAVLKLKVEALRKAGISSLTETVLGFPHKKDKKATMSNWETRELTFQQIQYAAADAWLSYTILITLLANKEQPTIHPVSMPVDPSDAQPSTAVFQQASTVPGA</sequence>
<reference evidence="5" key="1">
    <citation type="submission" date="2024-02" db="EMBL/GenBank/DDBJ databases">
        <authorList>
            <consortium name="ELIXIR-Norway"/>
            <consortium name="Elixir Norway"/>
        </authorList>
    </citation>
    <scope>NUCLEOTIDE SEQUENCE</scope>
</reference>
<keyword evidence="6" id="KW-1185">Reference proteome</keyword>
<feature type="compositionally biased region" description="Basic and acidic residues" evidence="3">
    <location>
        <begin position="143"/>
        <end position="161"/>
    </location>
</feature>
<protein>
    <recommendedName>
        <fullName evidence="4">3'-5' exonuclease domain-containing protein</fullName>
    </recommendedName>
</protein>
<dbReference type="InterPro" id="IPR036397">
    <property type="entry name" value="RNaseH_sf"/>
</dbReference>
<keyword evidence="2" id="KW-0378">Hydrolase</keyword>
<feature type="domain" description="3'-5' exonuclease" evidence="4">
    <location>
        <begin position="275"/>
        <end position="437"/>
    </location>
</feature>
<evidence type="ECO:0000313" key="6">
    <source>
        <dbReference type="Proteomes" id="UP001497444"/>
    </source>
</evidence>
<dbReference type="SUPFAM" id="SSF53098">
    <property type="entry name" value="Ribonuclease H-like"/>
    <property type="match status" value="1"/>
</dbReference>
<feature type="compositionally biased region" description="Polar residues" evidence="3">
    <location>
        <begin position="462"/>
        <end position="478"/>
    </location>
</feature>
<name>A0ABP0VR82_9BRYO</name>
<evidence type="ECO:0000256" key="3">
    <source>
        <dbReference type="SAM" id="MobiDB-lite"/>
    </source>
</evidence>
<dbReference type="InterPro" id="IPR051132">
    <property type="entry name" value="3-5_Exonuclease_domain"/>
</dbReference>
<evidence type="ECO:0000259" key="4">
    <source>
        <dbReference type="Pfam" id="PF01612"/>
    </source>
</evidence>
<feature type="region of interest" description="Disordered" evidence="3">
    <location>
        <begin position="106"/>
        <end position="161"/>
    </location>
</feature>
<dbReference type="InterPro" id="IPR012337">
    <property type="entry name" value="RNaseH-like_sf"/>
</dbReference>
<dbReference type="Pfam" id="PF01612">
    <property type="entry name" value="DNA_pol_A_exo1"/>
    <property type="match status" value="1"/>
</dbReference>
<proteinExistence type="predicted"/>
<feature type="region of interest" description="Disordered" evidence="3">
    <location>
        <begin position="74"/>
        <end position="93"/>
    </location>
</feature>
<keyword evidence="1" id="KW-0540">Nuclease</keyword>
<accession>A0ABP0VR82</accession>